<accession>A0A086P4J4</accession>
<dbReference type="RefSeq" id="WP_037469370.1">
    <property type="nucleotide sequence ID" value="NZ_BCZD01000016.1"/>
</dbReference>
<protein>
    <submittedName>
        <fullName evidence="2">Delta(5)-3-ketosteroid isomerase</fullName>
    </submittedName>
</protein>
<comment type="caution">
    <text evidence="2">The sequence shown here is derived from an EMBL/GenBank/DDBJ whole genome shotgun (WGS) entry which is preliminary data.</text>
</comment>
<dbReference type="eggNOG" id="COG3631">
    <property type="taxonomic scope" value="Bacteria"/>
</dbReference>
<keyword evidence="3" id="KW-1185">Reference proteome</keyword>
<gene>
    <name evidence="2" type="ORF">BV98_003895</name>
</gene>
<sequence>MTDLGASCPSQAQMRAALQAYVDRINQGDADGVLALFAPDAEIEDPVGSPPKKGAEIADWFATTVAFGAQLRPVAPIRGSHANAAALMFEVTFQPDDGPRLLIRSLDVCTFNDEGLISSLKGYWGHDDMETLAD</sequence>
<dbReference type="STRING" id="76947.GCA_002080435_03819"/>
<proteinExistence type="predicted"/>
<keyword evidence="2" id="KW-0413">Isomerase</keyword>
<dbReference type="InterPro" id="IPR037401">
    <property type="entry name" value="SnoaL-like"/>
</dbReference>
<evidence type="ECO:0000313" key="3">
    <source>
        <dbReference type="Proteomes" id="UP000024284"/>
    </source>
</evidence>
<dbReference type="OrthoDB" id="459617at2"/>
<dbReference type="EMBL" id="JFZA02000062">
    <property type="protein sequence ID" value="KFG88312.1"/>
    <property type="molecule type" value="Genomic_DNA"/>
</dbReference>
<feature type="domain" description="SnoaL-like" evidence="1">
    <location>
        <begin position="19"/>
        <end position="118"/>
    </location>
</feature>
<dbReference type="PATRIC" id="fig|1219045.3.peg.3953"/>
<organism evidence="2 3">
    <name type="scientific">Sphingobium herbicidovorans (strain ATCC 700291 / DSM 11019 / CCUG 56400 / KCTC 2939 / LMG 18315 / NBRC 16415 / MH)</name>
    <name type="common">Sphingomonas herbicidovorans</name>
    <dbReference type="NCBI Taxonomy" id="1219045"/>
    <lineage>
        <taxon>Bacteria</taxon>
        <taxon>Pseudomonadati</taxon>
        <taxon>Pseudomonadota</taxon>
        <taxon>Alphaproteobacteria</taxon>
        <taxon>Sphingomonadales</taxon>
        <taxon>Sphingomonadaceae</taxon>
        <taxon>Sphingobium</taxon>
    </lineage>
</organism>
<dbReference type="Gene3D" id="3.10.450.50">
    <property type="match status" value="1"/>
</dbReference>
<evidence type="ECO:0000313" key="2">
    <source>
        <dbReference type="EMBL" id="KFG88312.1"/>
    </source>
</evidence>
<dbReference type="Pfam" id="PF12680">
    <property type="entry name" value="SnoaL_2"/>
    <property type="match status" value="1"/>
</dbReference>
<reference evidence="2" key="1">
    <citation type="submission" date="2014-08" db="EMBL/GenBank/DDBJ databases">
        <title>Draft genome sequences of Sphingobium herbicidovorans.</title>
        <authorList>
            <person name="Gan H.M."/>
            <person name="Gan H.Y."/>
            <person name="Savka M.A."/>
        </authorList>
    </citation>
    <scope>NUCLEOTIDE SEQUENCE [LARGE SCALE GENOMIC DNA]</scope>
    <source>
        <strain evidence="2">NBRC 16415</strain>
    </source>
</reference>
<dbReference type="Proteomes" id="UP000024284">
    <property type="component" value="Unassembled WGS sequence"/>
</dbReference>
<dbReference type="InterPro" id="IPR032710">
    <property type="entry name" value="NTF2-like_dom_sf"/>
</dbReference>
<evidence type="ECO:0000259" key="1">
    <source>
        <dbReference type="Pfam" id="PF12680"/>
    </source>
</evidence>
<dbReference type="GO" id="GO:0016853">
    <property type="term" value="F:isomerase activity"/>
    <property type="evidence" value="ECO:0007669"/>
    <property type="project" value="UniProtKB-KW"/>
</dbReference>
<name>A0A086P4J4_SPHHM</name>
<dbReference type="SUPFAM" id="SSF54427">
    <property type="entry name" value="NTF2-like"/>
    <property type="match status" value="1"/>
</dbReference>
<dbReference type="AlphaFoldDB" id="A0A086P4J4"/>